<dbReference type="SUPFAM" id="SSF57850">
    <property type="entry name" value="RING/U-box"/>
    <property type="match status" value="1"/>
</dbReference>
<dbReference type="Proteomes" id="UP001472677">
    <property type="component" value="Unassembled WGS sequence"/>
</dbReference>
<name>A0ABR2DXZ7_9ROSI</name>
<dbReference type="InterPro" id="IPR013083">
    <property type="entry name" value="Znf_RING/FYVE/PHD"/>
</dbReference>
<evidence type="ECO:0000256" key="6">
    <source>
        <dbReference type="PROSITE-ProRule" id="PRU00175"/>
    </source>
</evidence>
<comment type="catalytic activity">
    <reaction evidence="1">
        <text>S-ubiquitinyl-[E2 ubiquitin-conjugating enzyme]-L-cysteine + [acceptor protein]-L-lysine = [E2 ubiquitin-conjugating enzyme]-L-cysteine + N(6)-ubiquitinyl-[acceptor protein]-L-lysine.</text>
        <dbReference type="EC" id="2.3.2.27"/>
    </reaction>
</comment>
<accession>A0ABR2DXZ7</accession>
<gene>
    <name evidence="8" type="ORF">V6N12_061755</name>
</gene>
<evidence type="ECO:0000313" key="9">
    <source>
        <dbReference type="Proteomes" id="UP001472677"/>
    </source>
</evidence>
<dbReference type="PANTHER" id="PTHR15710:SF223">
    <property type="entry name" value="E3 UBIQUITIN-PROTEIN LIGASE AIP2-LIKE"/>
    <property type="match status" value="1"/>
</dbReference>
<sequence>MEALQTKPLSSSSSSSSSSVFEIEVKATFVIVHRSPGAGDEPSVEVGRIISQVIHEFPLDDLINDGNGAVLDMLDSMRVPVQPSMVEEISATAVRLAADARDRDGKVLRMEVAVEAVVDNVPDFGSDDDDDDDSDDEGVAMTAEEVAESVGKTAVDEAGKECPICLEELVVGGEAACVPCSHCFHEVCIVTWLKKKKRCPCCRFDLSKVKGEV</sequence>
<proteinExistence type="predicted"/>
<protein>
    <recommendedName>
        <fullName evidence="2">RING-type E3 ubiquitin transferase</fullName>
        <ecNumber evidence="2">2.3.2.27</ecNumber>
    </recommendedName>
</protein>
<dbReference type="EC" id="2.3.2.27" evidence="2"/>
<dbReference type="EMBL" id="JBBPBM010000021">
    <property type="protein sequence ID" value="KAK8548851.1"/>
    <property type="molecule type" value="Genomic_DNA"/>
</dbReference>
<evidence type="ECO:0000256" key="3">
    <source>
        <dbReference type="ARBA" id="ARBA00022723"/>
    </source>
</evidence>
<organism evidence="8 9">
    <name type="scientific">Hibiscus sabdariffa</name>
    <name type="common">roselle</name>
    <dbReference type="NCBI Taxonomy" id="183260"/>
    <lineage>
        <taxon>Eukaryota</taxon>
        <taxon>Viridiplantae</taxon>
        <taxon>Streptophyta</taxon>
        <taxon>Embryophyta</taxon>
        <taxon>Tracheophyta</taxon>
        <taxon>Spermatophyta</taxon>
        <taxon>Magnoliopsida</taxon>
        <taxon>eudicotyledons</taxon>
        <taxon>Gunneridae</taxon>
        <taxon>Pentapetalae</taxon>
        <taxon>rosids</taxon>
        <taxon>malvids</taxon>
        <taxon>Malvales</taxon>
        <taxon>Malvaceae</taxon>
        <taxon>Malvoideae</taxon>
        <taxon>Hibiscus</taxon>
    </lineage>
</organism>
<dbReference type="Gene3D" id="3.30.40.10">
    <property type="entry name" value="Zinc/RING finger domain, C3HC4 (zinc finger)"/>
    <property type="match status" value="1"/>
</dbReference>
<keyword evidence="3" id="KW-0479">Metal-binding</keyword>
<reference evidence="8 9" key="1">
    <citation type="journal article" date="2024" name="G3 (Bethesda)">
        <title>Genome assembly of Hibiscus sabdariffa L. provides insights into metabolisms of medicinal natural products.</title>
        <authorList>
            <person name="Kim T."/>
        </authorList>
    </citation>
    <scope>NUCLEOTIDE SEQUENCE [LARGE SCALE GENOMIC DNA]</scope>
    <source>
        <strain evidence="8">TK-2024</strain>
        <tissue evidence="8">Old leaves</tissue>
    </source>
</reference>
<dbReference type="InterPro" id="IPR001841">
    <property type="entry name" value="Znf_RING"/>
</dbReference>
<dbReference type="SMART" id="SM00184">
    <property type="entry name" value="RING"/>
    <property type="match status" value="1"/>
</dbReference>
<evidence type="ECO:0000313" key="8">
    <source>
        <dbReference type="EMBL" id="KAK8548851.1"/>
    </source>
</evidence>
<evidence type="ECO:0000259" key="7">
    <source>
        <dbReference type="PROSITE" id="PS50089"/>
    </source>
</evidence>
<dbReference type="PANTHER" id="PTHR15710">
    <property type="entry name" value="E3 UBIQUITIN-PROTEIN LIGASE PRAJA"/>
    <property type="match status" value="1"/>
</dbReference>
<feature type="domain" description="RING-type" evidence="7">
    <location>
        <begin position="162"/>
        <end position="203"/>
    </location>
</feature>
<keyword evidence="9" id="KW-1185">Reference proteome</keyword>
<comment type="caution">
    <text evidence="8">The sequence shown here is derived from an EMBL/GenBank/DDBJ whole genome shotgun (WGS) entry which is preliminary data.</text>
</comment>
<evidence type="ECO:0000256" key="1">
    <source>
        <dbReference type="ARBA" id="ARBA00000900"/>
    </source>
</evidence>
<keyword evidence="4 6" id="KW-0863">Zinc-finger</keyword>
<evidence type="ECO:0000256" key="2">
    <source>
        <dbReference type="ARBA" id="ARBA00012483"/>
    </source>
</evidence>
<dbReference type="Pfam" id="PF13639">
    <property type="entry name" value="zf-RING_2"/>
    <property type="match status" value="1"/>
</dbReference>
<evidence type="ECO:0000256" key="4">
    <source>
        <dbReference type="ARBA" id="ARBA00022771"/>
    </source>
</evidence>
<dbReference type="PROSITE" id="PS50089">
    <property type="entry name" value="ZF_RING_2"/>
    <property type="match status" value="1"/>
</dbReference>
<evidence type="ECO:0000256" key="5">
    <source>
        <dbReference type="ARBA" id="ARBA00022833"/>
    </source>
</evidence>
<keyword evidence="5" id="KW-0862">Zinc</keyword>